<sequence length="139" mass="14520">MVIIAGWIVAAILAVLVGIVGIGVVGAGLTSRQGAPISQDDVIRALGESSSPTPEISEKSGEPSAGSPEAQAKQTRGGTVLISCERIISMAPAQGFQVHEQSENEGEFRGISDNHDRVKVELTCTNGQPDLRIRDEGDD</sequence>
<dbReference type="EMBL" id="JBIAZU010000003">
    <property type="protein sequence ID" value="MFF5291810.1"/>
    <property type="molecule type" value="Genomic_DNA"/>
</dbReference>
<evidence type="ECO:0000256" key="1">
    <source>
        <dbReference type="SAM" id="MobiDB-lite"/>
    </source>
</evidence>
<feature type="region of interest" description="Disordered" evidence="1">
    <location>
        <begin position="46"/>
        <end position="77"/>
    </location>
</feature>
<comment type="caution">
    <text evidence="3">The sequence shown here is derived from an EMBL/GenBank/DDBJ whole genome shotgun (WGS) entry which is preliminary data.</text>
</comment>
<evidence type="ECO:0008006" key="5">
    <source>
        <dbReference type="Google" id="ProtNLM"/>
    </source>
</evidence>
<organism evidence="3 4">
    <name type="scientific">Paractinoplanes globisporus</name>
    <dbReference type="NCBI Taxonomy" id="113565"/>
    <lineage>
        <taxon>Bacteria</taxon>
        <taxon>Bacillati</taxon>
        <taxon>Actinomycetota</taxon>
        <taxon>Actinomycetes</taxon>
        <taxon>Micromonosporales</taxon>
        <taxon>Micromonosporaceae</taxon>
        <taxon>Paractinoplanes</taxon>
    </lineage>
</organism>
<keyword evidence="2" id="KW-1133">Transmembrane helix</keyword>
<keyword evidence="2" id="KW-0812">Transmembrane</keyword>
<keyword evidence="4" id="KW-1185">Reference proteome</keyword>
<name>A0ABW6WHE5_9ACTN</name>
<feature type="transmembrane region" description="Helical" evidence="2">
    <location>
        <begin position="6"/>
        <end position="29"/>
    </location>
</feature>
<dbReference type="Proteomes" id="UP001602245">
    <property type="component" value="Unassembled WGS sequence"/>
</dbReference>
<reference evidence="3 4" key="1">
    <citation type="submission" date="2024-10" db="EMBL/GenBank/DDBJ databases">
        <title>The Natural Products Discovery Center: Release of the First 8490 Sequenced Strains for Exploring Actinobacteria Biosynthetic Diversity.</title>
        <authorList>
            <person name="Kalkreuter E."/>
            <person name="Kautsar S.A."/>
            <person name="Yang D."/>
            <person name="Bader C.D."/>
            <person name="Teijaro C.N."/>
            <person name="Fluegel L."/>
            <person name="Davis C.M."/>
            <person name="Simpson J.R."/>
            <person name="Lauterbach L."/>
            <person name="Steele A.D."/>
            <person name="Gui C."/>
            <person name="Meng S."/>
            <person name="Li G."/>
            <person name="Viehrig K."/>
            <person name="Ye F."/>
            <person name="Su P."/>
            <person name="Kiefer A.F."/>
            <person name="Nichols A."/>
            <person name="Cepeda A.J."/>
            <person name="Yan W."/>
            <person name="Fan B."/>
            <person name="Jiang Y."/>
            <person name="Adhikari A."/>
            <person name="Zheng C.-J."/>
            <person name="Schuster L."/>
            <person name="Cowan T.M."/>
            <person name="Smanski M.J."/>
            <person name="Chevrette M.G."/>
            <person name="De Carvalho L.P.S."/>
            <person name="Shen B."/>
        </authorList>
    </citation>
    <scope>NUCLEOTIDE SEQUENCE [LARGE SCALE GENOMIC DNA]</scope>
    <source>
        <strain evidence="3 4">NPDC000087</strain>
    </source>
</reference>
<accession>A0ABW6WHE5</accession>
<keyword evidence="2" id="KW-0472">Membrane</keyword>
<gene>
    <name evidence="3" type="ORF">ACFY35_20405</name>
</gene>
<protein>
    <recommendedName>
        <fullName evidence="5">Septum formation initiator</fullName>
    </recommendedName>
</protein>
<evidence type="ECO:0000313" key="4">
    <source>
        <dbReference type="Proteomes" id="UP001602245"/>
    </source>
</evidence>
<evidence type="ECO:0000313" key="3">
    <source>
        <dbReference type="EMBL" id="MFF5291810.1"/>
    </source>
</evidence>
<dbReference type="RefSeq" id="WP_245577229.1">
    <property type="nucleotide sequence ID" value="NZ_JBIAZU010000003.1"/>
</dbReference>
<proteinExistence type="predicted"/>
<evidence type="ECO:0000256" key="2">
    <source>
        <dbReference type="SAM" id="Phobius"/>
    </source>
</evidence>